<protein>
    <submittedName>
        <fullName evidence="3">MFS transporter</fullName>
    </submittedName>
</protein>
<evidence type="ECO:0000259" key="2">
    <source>
        <dbReference type="PROSITE" id="PS50850"/>
    </source>
</evidence>
<dbReference type="Gene3D" id="1.20.1250.20">
    <property type="entry name" value="MFS general substrate transporter like domains"/>
    <property type="match status" value="2"/>
</dbReference>
<feature type="transmembrane region" description="Helical" evidence="1">
    <location>
        <begin position="163"/>
        <end position="182"/>
    </location>
</feature>
<feature type="domain" description="Major facilitator superfamily (MFS) profile" evidence="2">
    <location>
        <begin position="163"/>
        <end position="393"/>
    </location>
</feature>
<feature type="transmembrane region" description="Helical" evidence="1">
    <location>
        <begin position="353"/>
        <end position="372"/>
    </location>
</feature>
<dbReference type="PANTHER" id="PTHR23531">
    <property type="entry name" value="QUINOLENE RESISTANCE PROTEIN NORA"/>
    <property type="match status" value="1"/>
</dbReference>
<keyword evidence="1" id="KW-0472">Membrane</keyword>
<sequence>MDKKVIYLALVLFTITFSLRASNNMLMTTVPLVARYDFHFSSAVVGVVASVSSVFAFLGSIINSRLRGESRRKTFVYASLAYAVLFPLFYLSNSVTVWLLSAAIGLAMGLVTPNLINVAGSYEDRKVRERMLSFYTVILSLSLIVGPSIESVVLIRFSLLQAFLFFSVFAATVAGTSFTVKFKPYGGRVTTNREVWKSSGFRAAVFNNLMYSLPFGMLTTFGGIYAVEQFHQSYAVATLLFTAFFGTSLLSRFAFTVRPPKNLWAMIGLSSVLTAGGLLAVAFSPNVTAYAMALLALGVPHGLTFPTSLVLLSRAFPSEEERNVANSFYSALMSGVGSFIPIVLGGIVELAGLRFAFALLVPVSVAFSILLVREYLSQPREERPQPLAAGQRR</sequence>
<dbReference type="OrthoDB" id="34376at2157"/>
<evidence type="ECO:0000313" key="3">
    <source>
        <dbReference type="EMBL" id="BBD72177.1"/>
    </source>
</evidence>
<feature type="transmembrane region" description="Helical" evidence="1">
    <location>
        <begin position="289"/>
        <end position="312"/>
    </location>
</feature>
<dbReference type="InterPro" id="IPR036259">
    <property type="entry name" value="MFS_trans_sf"/>
</dbReference>
<dbReference type="GeneID" id="38666074"/>
<reference evidence="3" key="3">
    <citation type="journal article" date="2019" name="BMC Res. Notes">
        <title>Complete genome sequence of the Sulfodiicoccus acidiphilus strain HS-1T, the first crenarchaeon that lacks polB3, isolated from an acidic hot spring in Ohwaku-dani, Hakone, Japan.</title>
        <authorList>
            <person name="Sakai H.D."/>
            <person name="Kurosawa N."/>
        </authorList>
    </citation>
    <scope>NUCLEOTIDE SEQUENCE</scope>
    <source>
        <strain evidence="3">HS-1</strain>
    </source>
</reference>
<feature type="transmembrane region" description="Helical" evidence="1">
    <location>
        <begin position="324"/>
        <end position="347"/>
    </location>
</feature>
<feature type="transmembrane region" description="Helical" evidence="1">
    <location>
        <begin position="97"/>
        <end position="120"/>
    </location>
</feature>
<dbReference type="PANTHER" id="PTHR23531:SF1">
    <property type="entry name" value="QUINOLENE RESISTANCE PROTEIN NORA"/>
    <property type="match status" value="1"/>
</dbReference>
<feature type="transmembrane region" description="Helical" evidence="1">
    <location>
        <begin position="233"/>
        <end position="251"/>
    </location>
</feature>
<dbReference type="InterPro" id="IPR052714">
    <property type="entry name" value="MFS_Exporter"/>
</dbReference>
<dbReference type="EMBL" id="AP018553">
    <property type="protein sequence ID" value="BBD72177.1"/>
    <property type="molecule type" value="Genomic_DNA"/>
</dbReference>
<evidence type="ECO:0000313" key="4">
    <source>
        <dbReference type="EMBL" id="GGT94439.1"/>
    </source>
</evidence>
<reference evidence="4" key="1">
    <citation type="journal article" date="2014" name="Int. J. Syst. Evol. Microbiol.">
        <title>Complete genome sequence of Corynebacterium casei LMG S-19264T (=DSM 44701T), isolated from a smear-ripened cheese.</title>
        <authorList>
            <consortium name="US DOE Joint Genome Institute (JGI-PGF)"/>
            <person name="Walter F."/>
            <person name="Albersmeier A."/>
            <person name="Kalinowski J."/>
            <person name="Ruckert C."/>
        </authorList>
    </citation>
    <scope>NUCLEOTIDE SEQUENCE</scope>
    <source>
        <strain evidence="4">JCM 31740</strain>
    </source>
</reference>
<proteinExistence type="predicted"/>
<dbReference type="EMBL" id="BMQS01000008">
    <property type="protein sequence ID" value="GGT94439.1"/>
    <property type="molecule type" value="Genomic_DNA"/>
</dbReference>
<keyword evidence="5" id="KW-1185">Reference proteome</keyword>
<feature type="transmembrane region" description="Helical" evidence="1">
    <location>
        <begin position="74"/>
        <end position="91"/>
    </location>
</feature>
<dbReference type="Proteomes" id="UP000616143">
    <property type="component" value="Unassembled WGS sequence"/>
</dbReference>
<reference evidence="5" key="2">
    <citation type="submission" date="2018-04" db="EMBL/GenBank/DDBJ databases">
        <title>Complete genome sequence of Sulfodiicoccus acidiphilus strain HS-1.</title>
        <authorList>
            <person name="Sakai H.D."/>
            <person name="Kurosawa N."/>
        </authorList>
    </citation>
    <scope>NUCLEOTIDE SEQUENCE [LARGE SCALE GENOMIC DNA]</scope>
    <source>
        <strain evidence="5">HS-1</strain>
    </source>
</reference>
<dbReference type="Proteomes" id="UP000276741">
    <property type="component" value="Chromosome"/>
</dbReference>
<dbReference type="AlphaFoldDB" id="A0A348B1X5"/>
<name>A0A348B1X5_9CREN</name>
<accession>A0A348B1X5</accession>
<evidence type="ECO:0000256" key="1">
    <source>
        <dbReference type="SAM" id="Phobius"/>
    </source>
</evidence>
<dbReference type="KEGG" id="sacd:HS1genome_0566"/>
<feature type="transmembrane region" description="Helical" evidence="1">
    <location>
        <begin position="132"/>
        <end position="157"/>
    </location>
</feature>
<keyword evidence="1" id="KW-0812">Transmembrane</keyword>
<feature type="transmembrane region" description="Helical" evidence="1">
    <location>
        <begin position="203"/>
        <end position="227"/>
    </location>
</feature>
<dbReference type="Pfam" id="PF07690">
    <property type="entry name" value="MFS_1"/>
    <property type="match status" value="1"/>
</dbReference>
<dbReference type="PROSITE" id="PS50850">
    <property type="entry name" value="MFS"/>
    <property type="match status" value="1"/>
</dbReference>
<dbReference type="RefSeq" id="WP_126449524.1">
    <property type="nucleotide sequence ID" value="NZ_AP018553.1"/>
</dbReference>
<dbReference type="GO" id="GO:0022857">
    <property type="term" value="F:transmembrane transporter activity"/>
    <property type="evidence" value="ECO:0007669"/>
    <property type="project" value="InterPro"/>
</dbReference>
<organism evidence="3 5">
    <name type="scientific">Sulfodiicoccus acidiphilus</name>
    <dbReference type="NCBI Taxonomy" id="1670455"/>
    <lineage>
        <taxon>Archaea</taxon>
        <taxon>Thermoproteota</taxon>
        <taxon>Thermoprotei</taxon>
        <taxon>Sulfolobales</taxon>
        <taxon>Sulfolobaceae</taxon>
        <taxon>Sulfodiicoccus</taxon>
    </lineage>
</organism>
<dbReference type="InterPro" id="IPR011701">
    <property type="entry name" value="MFS"/>
</dbReference>
<feature type="transmembrane region" description="Helical" evidence="1">
    <location>
        <begin position="263"/>
        <end position="283"/>
    </location>
</feature>
<gene>
    <name evidence="4" type="ORF">GCM10007116_10040</name>
    <name evidence="3" type="ORF">HS1genome_0566</name>
</gene>
<feature type="transmembrane region" description="Helical" evidence="1">
    <location>
        <begin position="44"/>
        <end position="62"/>
    </location>
</feature>
<keyword evidence="1" id="KW-1133">Transmembrane helix</keyword>
<dbReference type="SUPFAM" id="SSF103473">
    <property type="entry name" value="MFS general substrate transporter"/>
    <property type="match status" value="1"/>
</dbReference>
<reference evidence="4" key="4">
    <citation type="submission" date="2020-09" db="EMBL/GenBank/DDBJ databases">
        <authorList>
            <person name="Sun Q."/>
            <person name="Ohkuma M."/>
        </authorList>
    </citation>
    <scope>NUCLEOTIDE SEQUENCE</scope>
    <source>
        <strain evidence="4">JCM 31740</strain>
    </source>
</reference>
<evidence type="ECO:0000313" key="5">
    <source>
        <dbReference type="Proteomes" id="UP000276741"/>
    </source>
</evidence>
<dbReference type="InterPro" id="IPR020846">
    <property type="entry name" value="MFS_dom"/>
</dbReference>